<organism evidence="1 2">
    <name type="scientific">Exophiala mesophila</name>
    <name type="common">Black yeast-like fungus</name>
    <dbReference type="NCBI Taxonomy" id="212818"/>
    <lineage>
        <taxon>Eukaryota</taxon>
        <taxon>Fungi</taxon>
        <taxon>Dikarya</taxon>
        <taxon>Ascomycota</taxon>
        <taxon>Pezizomycotina</taxon>
        <taxon>Eurotiomycetes</taxon>
        <taxon>Chaetothyriomycetidae</taxon>
        <taxon>Chaetothyriales</taxon>
        <taxon>Herpotrichiellaceae</taxon>
        <taxon>Exophiala</taxon>
    </lineage>
</organism>
<dbReference type="Proteomes" id="UP000054302">
    <property type="component" value="Unassembled WGS sequence"/>
</dbReference>
<protein>
    <recommendedName>
        <fullName evidence="3">DUF2278 domain-containing protein</fullName>
    </recommendedName>
</protein>
<evidence type="ECO:0000313" key="2">
    <source>
        <dbReference type="Proteomes" id="UP000054302"/>
    </source>
</evidence>
<dbReference type="RefSeq" id="XP_016220103.1">
    <property type="nucleotide sequence ID" value="XM_016373192.1"/>
</dbReference>
<dbReference type="VEuPathDB" id="FungiDB:PV10_08205"/>
<evidence type="ECO:0008006" key="3">
    <source>
        <dbReference type="Google" id="ProtNLM"/>
    </source>
</evidence>
<name>A0A0D1Z3T6_EXOME</name>
<dbReference type="HOGENOM" id="CLU_078994_1_0_1"/>
<sequence length="233" mass="25815">MATTSPRETYGVWALKPFGYERERHEDDPQDPHLLLYFRDPQNPRRAEFKYNVAINVKSKGFPSELVYAIQDPFDHKPTIKVLEELDLGFHAATGVPDTPTATSSLSLDYLRTPDLISITKTGKILPHDVPGPDNDLLDSLEPVIQAAIRNQSKMYIFGFRYRDGKGLHKVHMNQGSVGSFASQNAVGTDGAIIIHDESGWKAVFLAFASQKVPTDGIKGNPEPGAKSLEELI</sequence>
<dbReference type="EMBL" id="KN847525">
    <property type="protein sequence ID" value="KIV88529.1"/>
    <property type="molecule type" value="Genomic_DNA"/>
</dbReference>
<dbReference type="OrthoDB" id="2580841at2759"/>
<dbReference type="AlphaFoldDB" id="A0A0D1Z3T6"/>
<dbReference type="STRING" id="212818.A0A0D1Z3T6"/>
<dbReference type="Pfam" id="PF10042">
    <property type="entry name" value="DUF2278"/>
    <property type="match status" value="1"/>
</dbReference>
<evidence type="ECO:0000313" key="1">
    <source>
        <dbReference type="EMBL" id="KIV88529.1"/>
    </source>
</evidence>
<dbReference type="GeneID" id="27326050"/>
<dbReference type="OMA" id="EYTIVIN"/>
<dbReference type="InterPro" id="IPR019268">
    <property type="entry name" value="DUF2278"/>
</dbReference>
<proteinExistence type="predicted"/>
<keyword evidence="2" id="KW-1185">Reference proteome</keyword>
<accession>A0A0D1Z3T6</accession>
<gene>
    <name evidence="1" type="ORF">PV10_08205</name>
</gene>
<reference evidence="1 2" key="1">
    <citation type="submission" date="2015-01" db="EMBL/GenBank/DDBJ databases">
        <title>The Genome Sequence of Exophiala mesophila CBS40295.</title>
        <authorList>
            <consortium name="The Broad Institute Genomics Platform"/>
            <person name="Cuomo C."/>
            <person name="de Hoog S."/>
            <person name="Gorbushina A."/>
            <person name="Stielow B."/>
            <person name="Teixiera M."/>
            <person name="Abouelleil A."/>
            <person name="Chapman S.B."/>
            <person name="Priest M."/>
            <person name="Young S.K."/>
            <person name="Wortman J."/>
            <person name="Nusbaum C."/>
            <person name="Birren B."/>
        </authorList>
    </citation>
    <scope>NUCLEOTIDE SEQUENCE [LARGE SCALE GENOMIC DNA]</scope>
    <source>
        <strain evidence="1 2">CBS 40295</strain>
    </source>
</reference>